<proteinExistence type="predicted"/>
<gene>
    <name evidence="3" type="ORF">B9Z19DRAFT_451189</name>
</gene>
<sequence>MATSFFTFALSIFPLLAQAGPSCPSGSELTTRITKFVIGATPDRVFDATGDFFNAKWQGVPQDRTSNSPSRRTLAFDSVQFVEELMSANVDRTNKVNSFSVNWRLTDSVTFAAAAVQVRIPYYEQYFEIEPRCNGSTHSTGNWRSCLCVSGDSSKDAATEWFEARHRSAVQNVFRELGAQGWMEEQINGDIPGCGAAVTAAIAPPSSTSTSTSASSTSSISPTTSPTTAPEPVPQAAPGQTAITSERKTAGGHKGKADAMFALAIGGITVSIFL</sequence>
<name>A0A2T6ZG23_TUBBO</name>
<keyword evidence="2" id="KW-0732">Signal</keyword>
<protein>
    <submittedName>
        <fullName evidence="3">Uncharacterized protein</fullName>
    </submittedName>
</protein>
<dbReference type="EMBL" id="NESQ01000300">
    <property type="protein sequence ID" value="PUU74422.1"/>
    <property type="molecule type" value="Genomic_DNA"/>
</dbReference>
<evidence type="ECO:0000256" key="2">
    <source>
        <dbReference type="SAM" id="SignalP"/>
    </source>
</evidence>
<evidence type="ECO:0000313" key="4">
    <source>
        <dbReference type="Proteomes" id="UP000244722"/>
    </source>
</evidence>
<feature type="chain" id="PRO_5015601505" evidence="2">
    <location>
        <begin position="20"/>
        <end position="274"/>
    </location>
</feature>
<dbReference type="AlphaFoldDB" id="A0A2T6ZG23"/>
<dbReference type="OrthoDB" id="5367316at2759"/>
<evidence type="ECO:0000313" key="3">
    <source>
        <dbReference type="EMBL" id="PUU74422.1"/>
    </source>
</evidence>
<evidence type="ECO:0000256" key="1">
    <source>
        <dbReference type="SAM" id="MobiDB-lite"/>
    </source>
</evidence>
<reference evidence="3 4" key="1">
    <citation type="submission" date="2017-04" db="EMBL/GenBank/DDBJ databases">
        <title>Draft genome sequence of Tuber borchii Vittad., a whitish edible truffle.</title>
        <authorList>
            <consortium name="DOE Joint Genome Institute"/>
            <person name="Murat C."/>
            <person name="Kuo A."/>
            <person name="Barry K.W."/>
            <person name="Clum A."/>
            <person name="Dockter R.B."/>
            <person name="Fauchery L."/>
            <person name="Iotti M."/>
            <person name="Kohler A."/>
            <person name="Labutti K."/>
            <person name="Lindquist E.A."/>
            <person name="Lipzen A."/>
            <person name="Ohm R.A."/>
            <person name="Wang M."/>
            <person name="Grigoriev I.V."/>
            <person name="Zambonelli A."/>
            <person name="Martin F.M."/>
        </authorList>
    </citation>
    <scope>NUCLEOTIDE SEQUENCE [LARGE SCALE GENOMIC DNA]</scope>
    <source>
        <strain evidence="3 4">Tbo3840</strain>
    </source>
</reference>
<dbReference type="Proteomes" id="UP000244722">
    <property type="component" value="Unassembled WGS sequence"/>
</dbReference>
<feature type="region of interest" description="Disordered" evidence="1">
    <location>
        <begin position="205"/>
        <end position="240"/>
    </location>
</feature>
<organism evidence="3 4">
    <name type="scientific">Tuber borchii</name>
    <name type="common">White truffle</name>
    <dbReference type="NCBI Taxonomy" id="42251"/>
    <lineage>
        <taxon>Eukaryota</taxon>
        <taxon>Fungi</taxon>
        <taxon>Dikarya</taxon>
        <taxon>Ascomycota</taxon>
        <taxon>Pezizomycotina</taxon>
        <taxon>Pezizomycetes</taxon>
        <taxon>Pezizales</taxon>
        <taxon>Tuberaceae</taxon>
        <taxon>Tuber</taxon>
    </lineage>
</organism>
<accession>A0A2T6ZG23</accession>
<feature type="compositionally biased region" description="Low complexity" evidence="1">
    <location>
        <begin position="205"/>
        <end position="228"/>
    </location>
</feature>
<comment type="caution">
    <text evidence="3">The sequence shown here is derived from an EMBL/GenBank/DDBJ whole genome shotgun (WGS) entry which is preliminary data.</text>
</comment>
<feature type="signal peptide" evidence="2">
    <location>
        <begin position="1"/>
        <end position="19"/>
    </location>
</feature>
<keyword evidence="4" id="KW-1185">Reference proteome</keyword>